<evidence type="ECO:0000313" key="2">
    <source>
        <dbReference type="EMBL" id="QBZ53652.1"/>
    </source>
</evidence>
<evidence type="ECO:0000256" key="1">
    <source>
        <dbReference type="SAM" id="MobiDB-lite"/>
    </source>
</evidence>
<organism evidence="2 3">
    <name type="scientific">Pyricularia oryzae</name>
    <name type="common">Rice blast fungus</name>
    <name type="synonym">Magnaporthe oryzae</name>
    <dbReference type="NCBI Taxonomy" id="318829"/>
    <lineage>
        <taxon>Eukaryota</taxon>
        <taxon>Fungi</taxon>
        <taxon>Dikarya</taxon>
        <taxon>Ascomycota</taxon>
        <taxon>Pezizomycotina</taxon>
        <taxon>Sordariomycetes</taxon>
        <taxon>Sordariomycetidae</taxon>
        <taxon>Magnaporthales</taxon>
        <taxon>Pyriculariaceae</taxon>
        <taxon>Pyricularia</taxon>
    </lineage>
</organism>
<dbReference type="Proteomes" id="UP000294847">
    <property type="component" value="Chromosome 1"/>
</dbReference>
<feature type="region of interest" description="Disordered" evidence="1">
    <location>
        <begin position="83"/>
        <end position="110"/>
    </location>
</feature>
<feature type="region of interest" description="Disordered" evidence="1">
    <location>
        <begin position="146"/>
        <end position="179"/>
    </location>
</feature>
<dbReference type="AlphaFoldDB" id="A0A4P7MWU3"/>
<protein>
    <submittedName>
        <fullName evidence="2">Uncharacterized protein</fullName>
    </submittedName>
</protein>
<accession>A0A4P7MWU3</accession>
<feature type="compositionally biased region" description="Basic and acidic residues" evidence="1">
    <location>
        <begin position="83"/>
        <end position="93"/>
    </location>
</feature>
<sequence>MITTHRKCCWSGVMVERQGYPPNKVGKCLAYLQLSAHAPCNYDTQNTSEILPSDRMTLPVGIHSLLIISVLAVGFCVQNRETKATTDKSRQEEAQIGQVARTGPRPKSCTGARRCVGKDWITGDEQAPWPAVASQALGEGVHLQVHPPPPSPSIADPTLPLLSRDNARDSGPGLQQNQNGNSAIWASENLATHADCVRLKISTVMLAALQDRRTFGYAEGPEPCIESSNTASGGRAEQPWFGKGQAEVDVTLTPAWGKRKGTVTADLQPILEEINGRPQFKWPCFTVTFMTAF</sequence>
<reference evidence="2 3" key="1">
    <citation type="journal article" date="2019" name="Mol. Biol. Evol.">
        <title>Blast fungal genomes show frequent chromosomal changes, gene gains and losses, and effector gene turnover.</title>
        <authorList>
            <person name="Gomez Luciano L.B."/>
            <person name="Jason Tsai I."/>
            <person name="Chuma I."/>
            <person name="Tosa Y."/>
            <person name="Chen Y.H."/>
            <person name="Li J.Y."/>
            <person name="Li M.Y."/>
            <person name="Jade Lu M.Y."/>
            <person name="Nakayashiki H."/>
            <person name="Li W.H."/>
        </authorList>
    </citation>
    <scope>NUCLEOTIDE SEQUENCE [LARGE SCALE GENOMIC DNA]</scope>
    <source>
        <strain evidence="2">MZ5-1-6</strain>
    </source>
</reference>
<name>A0A4P7MWU3_PYROR</name>
<proteinExistence type="predicted"/>
<evidence type="ECO:0000313" key="3">
    <source>
        <dbReference type="Proteomes" id="UP000294847"/>
    </source>
</evidence>
<dbReference type="EMBL" id="CP034204">
    <property type="protein sequence ID" value="QBZ53652.1"/>
    <property type="molecule type" value="Genomic_DNA"/>
</dbReference>
<gene>
    <name evidence="2" type="ORF">PoMZ_09340</name>
</gene>